<gene>
    <name evidence="2" type="ORF">MERR_LOCUS18331</name>
</gene>
<accession>A0A6D2IT52</accession>
<reference evidence="2" key="1">
    <citation type="submission" date="2020-01" db="EMBL/GenBank/DDBJ databases">
        <authorList>
            <person name="Mishra B."/>
        </authorList>
    </citation>
    <scope>NUCLEOTIDE SEQUENCE [LARGE SCALE GENOMIC DNA]</scope>
</reference>
<dbReference type="OrthoDB" id="1111126at2759"/>
<dbReference type="InterPro" id="IPR001810">
    <property type="entry name" value="F-box_dom"/>
</dbReference>
<dbReference type="CDD" id="cd22157">
    <property type="entry name" value="F-box_AtFBW1-like"/>
    <property type="match status" value="1"/>
</dbReference>
<comment type="caution">
    <text evidence="2">The sequence shown here is derived from an EMBL/GenBank/DDBJ whole genome shotgun (WGS) entry which is preliminary data.</text>
</comment>
<evidence type="ECO:0000313" key="2">
    <source>
        <dbReference type="EMBL" id="CAA7031096.1"/>
    </source>
</evidence>
<dbReference type="InterPro" id="IPR006527">
    <property type="entry name" value="F-box-assoc_dom_typ1"/>
</dbReference>
<evidence type="ECO:0000313" key="3">
    <source>
        <dbReference type="Proteomes" id="UP000467841"/>
    </source>
</evidence>
<feature type="domain" description="F-box" evidence="1">
    <location>
        <begin position="8"/>
        <end position="53"/>
    </location>
</feature>
<evidence type="ECO:0000259" key="1">
    <source>
        <dbReference type="PROSITE" id="PS50181"/>
    </source>
</evidence>
<protein>
    <recommendedName>
        <fullName evidence="1">F-box domain-containing protein</fullName>
    </recommendedName>
</protein>
<proteinExistence type="predicted"/>
<dbReference type="SMART" id="SM00256">
    <property type="entry name" value="FBOX"/>
    <property type="match status" value="1"/>
</dbReference>
<dbReference type="PROSITE" id="PS50181">
    <property type="entry name" value="FBOX"/>
    <property type="match status" value="1"/>
</dbReference>
<dbReference type="AlphaFoldDB" id="A0A6D2IT52"/>
<dbReference type="SUPFAM" id="SSF81383">
    <property type="entry name" value="F-box domain"/>
    <property type="match status" value="1"/>
</dbReference>
<dbReference type="InterPro" id="IPR036047">
    <property type="entry name" value="F-box-like_dom_sf"/>
</dbReference>
<organism evidence="2 3">
    <name type="scientific">Microthlaspi erraticum</name>
    <dbReference type="NCBI Taxonomy" id="1685480"/>
    <lineage>
        <taxon>Eukaryota</taxon>
        <taxon>Viridiplantae</taxon>
        <taxon>Streptophyta</taxon>
        <taxon>Embryophyta</taxon>
        <taxon>Tracheophyta</taxon>
        <taxon>Spermatophyta</taxon>
        <taxon>Magnoliopsida</taxon>
        <taxon>eudicotyledons</taxon>
        <taxon>Gunneridae</taxon>
        <taxon>Pentapetalae</taxon>
        <taxon>rosids</taxon>
        <taxon>malvids</taxon>
        <taxon>Brassicales</taxon>
        <taxon>Brassicaceae</taxon>
        <taxon>Coluteocarpeae</taxon>
        <taxon>Microthlaspi</taxon>
    </lineage>
</organism>
<dbReference type="PANTHER" id="PTHR31672:SF13">
    <property type="entry name" value="F-BOX PROTEIN CPR30-LIKE"/>
    <property type="match status" value="1"/>
</dbReference>
<sequence>MSSKKQRCMSMEPLPHDVVELIMERLPVKSLLRFRAVSTQWKSTIGDPYFEEKQLKHRQKSGDPDVLMVSVRPYDVVKPDIEALRTLVVGSSSSGNIPTPWENTLYHVSNGSCDGLVCVYNNHITGFVVNPTTGWHRPLPLCQFQQLMIDLGDRYLDLGHSYFSLGFGKDKLTRTYKPVWLYNSPETGLEDATRCEVFDFTTSSWRYVTPAAPYRVVALPKPVHALQENMAFSNGYNRSFAVGNS</sequence>
<dbReference type="Gene3D" id="1.20.1280.50">
    <property type="match status" value="1"/>
</dbReference>
<dbReference type="EMBL" id="CACVBM020001102">
    <property type="protein sequence ID" value="CAA7031096.1"/>
    <property type="molecule type" value="Genomic_DNA"/>
</dbReference>
<dbReference type="InterPro" id="IPR050796">
    <property type="entry name" value="SCF_F-box_component"/>
</dbReference>
<dbReference type="PANTHER" id="PTHR31672">
    <property type="entry name" value="BNACNNG10540D PROTEIN"/>
    <property type="match status" value="1"/>
</dbReference>
<dbReference type="Pfam" id="PF00646">
    <property type="entry name" value="F-box"/>
    <property type="match status" value="1"/>
</dbReference>
<dbReference type="Proteomes" id="UP000467841">
    <property type="component" value="Unassembled WGS sequence"/>
</dbReference>
<dbReference type="Pfam" id="PF07734">
    <property type="entry name" value="FBA_1"/>
    <property type="match status" value="1"/>
</dbReference>
<name>A0A6D2IT52_9BRAS</name>
<keyword evidence="3" id="KW-1185">Reference proteome</keyword>